<feature type="transmembrane region" description="Helical" evidence="2">
    <location>
        <begin position="20"/>
        <end position="42"/>
    </location>
</feature>
<reference evidence="3" key="1">
    <citation type="submission" date="2014-11" db="EMBL/GenBank/DDBJ databases">
        <authorList>
            <person name="Amaro Gonzalez C."/>
        </authorList>
    </citation>
    <scope>NUCLEOTIDE SEQUENCE</scope>
</reference>
<organism evidence="3">
    <name type="scientific">Anguilla anguilla</name>
    <name type="common">European freshwater eel</name>
    <name type="synonym">Muraena anguilla</name>
    <dbReference type="NCBI Taxonomy" id="7936"/>
    <lineage>
        <taxon>Eukaryota</taxon>
        <taxon>Metazoa</taxon>
        <taxon>Chordata</taxon>
        <taxon>Craniata</taxon>
        <taxon>Vertebrata</taxon>
        <taxon>Euteleostomi</taxon>
        <taxon>Actinopterygii</taxon>
        <taxon>Neopterygii</taxon>
        <taxon>Teleostei</taxon>
        <taxon>Anguilliformes</taxon>
        <taxon>Anguillidae</taxon>
        <taxon>Anguilla</taxon>
    </lineage>
</organism>
<proteinExistence type="predicted"/>
<sequence length="66" mass="7916">MSQTVPHQTYGNAGETKRKYFLKVFFFFSFVKIQIQSGTFWIPYKGKTHNKKDNNTRHTRDKLFEP</sequence>
<evidence type="ECO:0000256" key="2">
    <source>
        <dbReference type="SAM" id="Phobius"/>
    </source>
</evidence>
<reference evidence="3" key="2">
    <citation type="journal article" date="2015" name="Fish Shellfish Immunol.">
        <title>Early steps in the European eel (Anguilla anguilla)-Vibrio vulnificus interaction in the gills: Role of the RtxA13 toxin.</title>
        <authorList>
            <person name="Callol A."/>
            <person name="Pajuelo D."/>
            <person name="Ebbesson L."/>
            <person name="Teles M."/>
            <person name="MacKenzie S."/>
            <person name="Amaro C."/>
        </authorList>
    </citation>
    <scope>NUCLEOTIDE SEQUENCE</scope>
</reference>
<protein>
    <submittedName>
        <fullName evidence="3">Uncharacterized protein</fullName>
    </submittedName>
</protein>
<keyword evidence="2" id="KW-0812">Transmembrane</keyword>
<keyword evidence="2" id="KW-0472">Membrane</keyword>
<accession>A0A0E9U0M4</accession>
<dbReference type="AlphaFoldDB" id="A0A0E9U0M4"/>
<evidence type="ECO:0000256" key="1">
    <source>
        <dbReference type="SAM" id="MobiDB-lite"/>
    </source>
</evidence>
<dbReference type="EMBL" id="GBXM01049241">
    <property type="protein sequence ID" value="JAH59336.1"/>
    <property type="molecule type" value="Transcribed_RNA"/>
</dbReference>
<feature type="compositionally biased region" description="Basic and acidic residues" evidence="1">
    <location>
        <begin position="51"/>
        <end position="66"/>
    </location>
</feature>
<keyword evidence="2" id="KW-1133">Transmembrane helix</keyword>
<evidence type="ECO:0000313" key="3">
    <source>
        <dbReference type="EMBL" id="JAH59336.1"/>
    </source>
</evidence>
<name>A0A0E9U0M4_ANGAN</name>
<feature type="region of interest" description="Disordered" evidence="1">
    <location>
        <begin position="45"/>
        <end position="66"/>
    </location>
</feature>